<dbReference type="AlphaFoldDB" id="A0A246K4A6"/>
<gene>
    <name evidence="2" type="ORF">CDQ91_04845</name>
</gene>
<dbReference type="Proteomes" id="UP000197097">
    <property type="component" value="Unassembled WGS sequence"/>
</dbReference>
<evidence type="ECO:0000313" key="3">
    <source>
        <dbReference type="Proteomes" id="UP000197097"/>
    </source>
</evidence>
<dbReference type="Gene3D" id="3.40.50.150">
    <property type="entry name" value="Vaccinia Virus protein VP39"/>
    <property type="match status" value="1"/>
</dbReference>
<comment type="caution">
    <text evidence="2">The sequence shown here is derived from an EMBL/GenBank/DDBJ whole genome shotgun (WGS) entry which is preliminary data.</text>
</comment>
<proteinExistence type="predicted"/>
<protein>
    <submittedName>
        <fullName evidence="2">Spermidine synthase</fullName>
    </submittedName>
</protein>
<dbReference type="PANTHER" id="PTHR43317:SF3">
    <property type="entry name" value="BLR2883 PROTEIN"/>
    <property type="match status" value="1"/>
</dbReference>
<dbReference type="CDD" id="cd02440">
    <property type="entry name" value="AdoMet_MTases"/>
    <property type="match status" value="1"/>
</dbReference>
<evidence type="ECO:0000256" key="1">
    <source>
        <dbReference type="ARBA" id="ARBA00023115"/>
    </source>
</evidence>
<keyword evidence="3" id="KW-1185">Reference proteome</keyword>
<dbReference type="EMBL" id="NISJ01000002">
    <property type="protein sequence ID" value="OWR00423.1"/>
    <property type="molecule type" value="Genomic_DNA"/>
</dbReference>
<name>A0A246K4A6_9SPHN</name>
<dbReference type="Pfam" id="PF01564">
    <property type="entry name" value="Spermine_synth"/>
    <property type="match status" value="1"/>
</dbReference>
<dbReference type="InterPro" id="IPR029063">
    <property type="entry name" value="SAM-dependent_MTases_sf"/>
</dbReference>
<keyword evidence="1" id="KW-0620">Polyamine biosynthesis</keyword>
<dbReference type="RefSeq" id="WP_088471593.1">
    <property type="nucleotide sequence ID" value="NZ_NISJ01000002.1"/>
</dbReference>
<evidence type="ECO:0000313" key="2">
    <source>
        <dbReference type="EMBL" id="OWR00423.1"/>
    </source>
</evidence>
<accession>A0A246K4A6</accession>
<dbReference type="SUPFAM" id="SSF53335">
    <property type="entry name" value="S-adenosyl-L-methionine-dependent methyltransferases"/>
    <property type="match status" value="1"/>
</dbReference>
<sequence>MIPRTLLGTAQVPQGSELRLFSRGDDFIIALDRNELMSSRMSGSEEALAVMSCERLPRGDTPHLLIGGYGMGFTLRAALAELGPKARISVAELVPEIIDWARGPMAAMTAGCLDDPRVELVMDDVARVIGAATGRYDAILLDVDNGPDGLTRAANNRIYSMAGLATARRALRPGGILAIWSAAADPQFTRRLESAGFAVDPVAVRARSNGKGAKHMIWFARSR</sequence>
<reference evidence="2 3" key="1">
    <citation type="journal article" date="2002" name="Int. J. Syst. Evol. Microbiol.">
        <title>Sphingopyxis witflariensis sp. nov., isolated from activated sludge.</title>
        <authorList>
            <person name="Kampfer P."/>
            <person name="Witzenberger R."/>
            <person name="Denner E.B."/>
            <person name="Busse H.J."/>
            <person name="Neef A."/>
        </authorList>
    </citation>
    <scope>NUCLEOTIDE SEQUENCE [LARGE SCALE GENOMIC DNA]</scope>
    <source>
        <strain evidence="2 3">DSM 14551</strain>
    </source>
</reference>
<organism evidence="2 3">
    <name type="scientific">Sphingopyxis witflariensis</name>
    <dbReference type="NCBI Taxonomy" id="173675"/>
    <lineage>
        <taxon>Bacteria</taxon>
        <taxon>Pseudomonadati</taxon>
        <taxon>Pseudomonadota</taxon>
        <taxon>Alphaproteobacteria</taxon>
        <taxon>Sphingomonadales</taxon>
        <taxon>Sphingomonadaceae</taxon>
        <taxon>Sphingopyxis</taxon>
    </lineage>
</organism>
<dbReference type="GO" id="GO:0006596">
    <property type="term" value="P:polyamine biosynthetic process"/>
    <property type="evidence" value="ECO:0007669"/>
    <property type="project" value="UniProtKB-KW"/>
</dbReference>
<dbReference type="PANTHER" id="PTHR43317">
    <property type="entry name" value="THERMOSPERMINE SYNTHASE ACAULIS5"/>
    <property type="match status" value="1"/>
</dbReference>